<protein>
    <submittedName>
        <fullName evidence="2">Uncharacterized protein</fullName>
    </submittedName>
</protein>
<keyword evidence="1" id="KW-0472">Membrane</keyword>
<dbReference type="Proteomes" id="UP000295341">
    <property type="component" value="Unassembled WGS sequence"/>
</dbReference>
<organism evidence="2 3">
    <name type="scientific">Panacagrimonas perspica</name>
    <dbReference type="NCBI Taxonomy" id="381431"/>
    <lineage>
        <taxon>Bacteria</taxon>
        <taxon>Pseudomonadati</taxon>
        <taxon>Pseudomonadota</taxon>
        <taxon>Gammaproteobacteria</taxon>
        <taxon>Nevskiales</taxon>
        <taxon>Nevskiaceae</taxon>
        <taxon>Panacagrimonas</taxon>
    </lineage>
</organism>
<reference evidence="2 3" key="1">
    <citation type="submission" date="2019-03" db="EMBL/GenBank/DDBJ databases">
        <title>Genomic Encyclopedia of Type Strains, Phase IV (KMG-IV): sequencing the most valuable type-strain genomes for metagenomic binning, comparative biology and taxonomic classification.</title>
        <authorList>
            <person name="Goeker M."/>
        </authorList>
    </citation>
    <scope>NUCLEOTIDE SEQUENCE [LARGE SCALE GENOMIC DNA]</scope>
    <source>
        <strain evidence="2 3">DSM 26377</strain>
    </source>
</reference>
<evidence type="ECO:0000313" key="2">
    <source>
        <dbReference type="EMBL" id="TDU26508.1"/>
    </source>
</evidence>
<sequence length="169" mass="18753">MERQPVTFHPSLYNSGLLVLAALCGWAGYRRSSSIAVAIFCGVLAVLACAWLIGVLRIVINKRRLKELGTEHDPKRLDDAHYFGGRGLLAGTSAYFFVQVSAESVFVQIGMSVRRIAWNDISQIELLEVGSSTFAEIKGVFPRPSGELVLPWAERFNTHVPERVYVARC</sequence>
<proteinExistence type="predicted"/>
<name>A0A4S3K2C3_9GAMM</name>
<feature type="transmembrane region" description="Helical" evidence="1">
    <location>
        <begin position="35"/>
        <end position="60"/>
    </location>
</feature>
<dbReference type="RefSeq" id="WP_133882707.1">
    <property type="nucleotide sequence ID" value="NZ_MWIN01000019.1"/>
</dbReference>
<dbReference type="EMBL" id="SOBT01000010">
    <property type="protein sequence ID" value="TDU26508.1"/>
    <property type="molecule type" value="Genomic_DNA"/>
</dbReference>
<dbReference type="AlphaFoldDB" id="A0A4S3K2C3"/>
<gene>
    <name evidence="2" type="ORF">DFR24_3535</name>
</gene>
<comment type="caution">
    <text evidence="2">The sequence shown here is derived from an EMBL/GenBank/DDBJ whole genome shotgun (WGS) entry which is preliminary data.</text>
</comment>
<keyword evidence="1" id="KW-0812">Transmembrane</keyword>
<evidence type="ECO:0000313" key="3">
    <source>
        <dbReference type="Proteomes" id="UP000295341"/>
    </source>
</evidence>
<keyword evidence="3" id="KW-1185">Reference proteome</keyword>
<accession>A0A4S3K2C3</accession>
<feature type="transmembrane region" description="Helical" evidence="1">
    <location>
        <begin position="12"/>
        <end position="29"/>
    </location>
</feature>
<keyword evidence="1" id="KW-1133">Transmembrane helix</keyword>
<evidence type="ECO:0000256" key="1">
    <source>
        <dbReference type="SAM" id="Phobius"/>
    </source>
</evidence>